<comment type="caution">
    <text evidence="1">The sequence shown here is derived from an EMBL/GenBank/DDBJ whole genome shotgun (WGS) entry which is preliminary data.</text>
</comment>
<dbReference type="EMBL" id="JBHRTN010000006">
    <property type="protein sequence ID" value="MFC3124368.1"/>
    <property type="molecule type" value="Genomic_DNA"/>
</dbReference>
<protein>
    <submittedName>
        <fullName evidence="1">Uncharacterized protein</fullName>
    </submittedName>
</protein>
<accession>A0ABV7FVH0</accession>
<proteinExistence type="predicted"/>
<evidence type="ECO:0000313" key="2">
    <source>
        <dbReference type="Proteomes" id="UP001595593"/>
    </source>
</evidence>
<organism evidence="1 2">
    <name type="scientific">Teichococcus globiformis</name>
    <dbReference type="NCBI Taxonomy" id="2307229"/>
    <lineage>
        <taxon>Bacteria</taxon>
        <taxon>Pseudomonadati</taxon>
        <taxon>Pseudomonadota</taxon>
        <taxon>Alphaproteobacteria</taxon>
        <taxon>Acetobacterales</taxon>
        <taxon>Roseomonadaceae</taxon>
        <taxon>Roseomonas</taxon>
    </lineage>
</organism>
<dbReference type="RefSeq" id="WP_379594793.1">
    <property type="nucleotide sequence ID" value="NZ_JBHRTN010000006.1"/>
</dbReference>
<sequence>MLTLMIGGKAVAVIDADEEDGRNIVASEDFRQELKRLRTAGNPVWDGQASLDVRPAHESEIADFDDADDVVDEDIGEADVAEMLEDEEDEGDDEDGLAVMFLIPLDNSEDEE</sequence>
<name>A0ABV7FVH0_9PROT</name>
<dbReference type="Proteomes" id="UP001595593">
    <property type="component" value="Unassembled WGS sequence"/>
</dbReference>
<evidence type="ECO:0000313" key="1">
    <source>
        <dbReference type="EMBL" id="MFC3124368.1"/>
    </source>
</evidence>
<gene>
    <name evidence="1" type="ORF">ACFOD4_04780</name>
</gene>
<reference evidence="2" key="1">
    <citation type="journal article" date="2019" name="Int. J. Syst. Evol. Microbiol.">
        <title>The Global Catalogue of Microorganisms (GCM) 10K type strain sequencing project: providing services to taxonomists for standard genome sequencing and annotation.</title>
        <authorList>
            <consortium name="The Broad Institute Genomics Platform"/>
            <consortium name="The Broad Institute Genome Sequencing Center for Infectious Disease"/>
            <person name="Wu L."/>
            <person name="Ma J."/>
        </authorList>
    </citation>
    <scope>NUCLEOTIDE SEQUENCE [LARGE SCALE GENOMIC DNA]</scope>
    <source>
        <strain evidence="2">KCTC 52094</strain>
    </source>
</reference>
<keyword evidence="2" id="KW-1185">Reference proteome</keyword>